<dbReference type="GO" id="GO:0005886">
    <property type="term" value="C:plasma membrane"/>
    <property type="evidence" value="ECO:0007669"/>
    <property type="project" value="UniProtKB-SubCell"/>
</dbReference>
<dbReference type="InterPro" id="IPR024528">
    <property type="entry name" value="ThrE_2"/>
</dbReference>
<protein>
    <submittedName>
        <fullName evidence="10">Threonine/serine exporter family protein</fullName>
    </submittedName>
</protein>
<keyword evidence="2" id="KW-1003">Cell membrane</keyword>
<dbReference type="AlphaFoldDB" id="A0AA96F7U9"/>
<evidence type="ECO:0000256" key="1">
    <source>
        <dbReference type="ARBA" id="ARBA00004651"/>
    </source>
</evidence>
<dbReference type="GO" id="GO:0022857">
    <property type="term" value="F:transmembrane transporter activity"/>
    <property type="evidence" value="ECO:0007669"/>
    <property type="project" value="InterPro"/>
</dbReference>
<dbReference type="InterPro" id="IPR050539">
    <property type="entry name" value="ThrE_Dicarb/AminoAcid_Exp"/>
</dbReference>
<dbReference type="InterPro" id="IPR010619">
    <property type="entry name" value="ThrE-like_N"/>
</dbReference>
<keyword evidence="3 7" id="KW-0812">Transmembrane</keyword>
<feature type="transmembrane region" description="Helical" evidence="7">
    <location>
        <begin position="174"/>
        <end position="200"/>
    </location>
</feature>
<organism evidence="10 11">
    <name type="scientific">Demequina capsici</name>
    <dbReference type="NCBI Taxonomy" id="3075620"/>
    <lineage>
        <taxon>Bacteria</taxon>
        <taxon>Bacillati</taxon>
        <taxon>Actinomycetota</taxon>
        <taxon>Actinomycetes</taxon>
        <taxon>Micrococcales</taxon>
        <taxon>Demequinaceae</taxon>
        <taxon>Demequina</taxon>
    </lineage>
</organism>
<keyword evidence="4 7" id="KW-1133">Transmembrane helix</keyword>
<evidence type="ECO:0000313" key="10">
    <source>
        <dbReference type="EMBL" id="WNM25701.1"/>
    </source>
</evidence>
<evidence type="ECO:0000313" key="11">
    <source>
        <dbReference type="Proteomes" id="UP001304125"/>
    </source>
</evidence>
<reference evidence="10 11" key="1">
    <citation type="submission" date="2023-09" db="EMBL/GenBank/DDBJ databases">
        <title>Demequina sp. a novel bacteria isolated from Capsicum annuum.</title>
        <authorList>
            <person name="Humaira Z."/>
            <person name="Lee J."/>
            <person name="Cho D."/>
        </authorList>
    </citation>
    <scope>NUCLEOTIDE SEQUENCE [LARGE SCALE GENOMIC DNA]</scope>
    <source>
        <strain evidence="10 11">OYTSA14</strain>
    </source>
</reference>
<comment type="similarity">
    <text evidence="6">Belongs to the ThrE exporter (TC 2.A.79) family.</text>
</comment>
<dbReference type="Pfam" id="PF06738">
    <property type="entry name" value="ThrE"/>
    <property type="match status" value="1"/>
</dbReference>
<dbReference type="EMBL" id="CP134879">
    <property type="protein sequence ID" value="WNM25701.1"/>
    <property type="molecule type" value="Genomic_DNA"/>
</dbReference>
<evidence type="ECO:0000256" key="2">
    <source>
        <dbReference type="ARBA" id="ARBA00022475"/>
    </source>
</evidence>
<sequence>MTDASTSGTEIDSVELGRRSGAIMRTGLMMLEAGTASYRVKQAMQAVASSLGVEQVQEQVTLTEITLTSRVGHRFRTEVAELRKAGVNADRIAAMDRFRRELPATSTPGDIHRSLDAIERTPARYSPLFNAAAAGAACAGFAALNHAHVIEIVTVFVAAGAGQYLRRLLAHKGFNAFGTTMIAAFLATSLYLGVLGLIGLVGPGLEVHASGYISSVLFLLPGFALITGTLDMAKLDFSAGLSRVAYGTMIVLGAAVAVWAVSLMSSLDTSQREATLPLVVQVLIWAVASFVGVLGFALMFNSPWSMALNAAWIGMVAYVIRNLLVHSGMAIQMGTAVACILIGILAAVFSRGGRWPVITLQVPAALVQIPGVPAHEAIVALNEARYIDAVSGILQVVLAGIAILVGLVIAKLITDWEWSFER</sequence>
<comment type="subcellular location">
    <subcellularLocation>
        <location evidence="1">Cell membrane</location>
        <topology evidence="1">Multi-pass membrane protein</topology>
    </subcellularLocation>
</comment>
<evidence type="ECO:0000256" key="4">
    <source>
        <dbReference type="ARBA" id="ARBA00022989"/>
    </source>
</evidence>
<evidence type="ECO:0000256" key="7">
    <source>
        <dbReference type="SAM" id="Phobius"/>
    </source>
</evidence>
<keyword evidence="11" id="KW-1185">Reference proteome</keyword>
<evidence type="ECO:0000259" key="9">
    <source>
        <dbReference type="Pfam" id="PF12821"/>
    </source>
</evidence>
<dbReference type="Proteomes" id="UP001304125">
    <property type="component" value="Chromosome"/>
</dbReference>
<feature type="domain" description="Threonine/Serine exporter ThrE" evidence="9">
    <location>
        <begin position="287"/>
        <end position="413"/>
    </location>
</feature>
<proteinExistence type="inferred from homology"/>
<evidence type="ECO:0000256" key="3">
    <source>
        <dbReference type="ARBA" id="ARBA00022692"/>
    </source>
</evidence>
<dbReference type="PANTHER" id="PTHR34390:SF2">
    <property type="entry name" value="SUCCINATE TRANSPORTER SUBUNIT YJJP-RELATED"/>
    <property type="match status" value="1"/>
</dbReference>
<name>A0AA96F7U9_9MICO</name>
<dbReference type="GO" id="GO:0015744">
    <property type="term" value="P:succinate transport"/>
    <property type="evidence" value="ECO:0007669"/>
    <property type="project" value="TreeGrafter"/>
</dbReference>
<evidence type="ECO:0000256" key="5">
    <source>
        <dbReference type="ARBA" id="ARBA00023136"/>
    </source>
</evidence>
<feature type="transmembrane region" description="Helical" evidence="7">
    <location>
        <begin position="244"/>
        <end position="266"/>
    </location>
</feature>
<gene>
    <name evidence="10" type="ORF">RN606_05995</name>
</gene>
<feature type="transmembrane region" description="Helical" evidence="7">
    <location>
        <begin position="330"/>
        <end position="349"/>
    </location>
</feature>
<keyword evidence="5 7" id="KW-0472">Membrane</keyword>
<feature type="transmembrane region" description="Helical" evidence="7">
    <location>
        <begin position="393"/>
        <end position="413"/>
    </location>
</feature>
<feature type="transmembrane region" description="Helical" evidence="7">
    <location>
        <begin position="278"/>
        <end position="300"/>
    </location>
</feature>
<evidence type="ECO:0000259" key="8">
    <source>
        <dbReference type="Pfam" id="PF06738"/>
    </source>
</evidence>
<dbReference type="Pfam" id="PF12821">
    <property type="entry name" value="ThrE_2"/>
    <property type="match status" value="1"/>
</dbReference>
<accession>A0AA96F7U9</accession>
<feature type="transmembrane region" description="Helical" evidence="7">
    <location>
        <begin position="212"/>
        <end position="232"/>
    </location>
</feature>
<dbReference type="RefSeq" id="WP_313501061.1">
    <property type="nucleotide sequence ID" value="NZ_CP134879.1"/>
</dbReference>
<evidence type="ECO:0000256" key="6">
    <source>
        <dbReference type="ARBA" id="ARBA00034125"/>
    </source>
</evidence>
<feature type="domain" description="Threonine/serine exporter-like N-terminal" evidence="8">
    <location>
        <begin position="23"/>
        <end position="261"/>
    </location>
</feature>
<dbReference type="PANTHER" id="PTHR34390">
    <property type="entry name" value="UPF0442 PROTEIN YJJB-RELATED"/>
    <property type="match status" value="1"/>
</dbReference>